<proteinExistence type="predicted"/>
<keyword evidence="1" id="KW-1133">Transmembrane helix</keyword>
<dbReference type="RefSeq" id="WP_013644745.1">
    <property type="nucleotide sequence ID" value="NC_015216.1"/>
</dbReference>
<reference evidence="3" key="1">
    <citation type="submission" date="2011-02" db="EMBL/GenBank/DDBJ databases">
        <title>Complete sequence of Methanobacterium sp. AL-21.</title>
        <authorList>
            <consortium name="US DOE Joint Genome Institute"/>
            <person name="Lucas S."/>
            <person name="Copeland A."/>
            <person name="Lapidus A."/>
            <person name="Cheng J.-F."/>
            <person name="Goodwin L."/>
            <person name="Pitluck S."/>
            <person name="Chertkov O."/>
            <person name="Detter J.C."/>
            <person name="Han C."/>
            <person name="Tapia R."/>
            <person name="Land M."/>
            <person name="Hauser L."/>
            <person name="Kyrpides N."/>
            <person name="Ivanova N."/>
            <person name="Mikhailova N."/>
            <person name="Pagani I."/>
            <person name="Cadillo-Quiroz H."/>
            <person name="Imachi H."/>
            <person name="Zinder S."/>
            <person name="Liu W."/>
            <person name="Woyke T."/>
        </authorList>
    </citation>
    <scope>NUCLEOTIDE SEQUENCE [LARGE SCALE GENOMIC DNA]</scope>
    <source>
        <strain evidence="3">AL-21</strain>
    </source>
</reference>
<dbReference type="InterPro" id="IPR007166">
    <property type="entry name" value="Class3_signal_pept_motif"/>
</dbReference>
<name>F0T679_METLA</name>
<feature type="transmembrane region" description="Helical" evidence="1">
    <location>
        <begin position="12"/>
        <end position="30"/>
    </location>
</feature>
<keyword evidence="1" id="KW-0812">Transmembrane</keyword>
<dbReference type="KEGG" id="mel:Metbo_1150"/>
<dbReference type="eggNOG" id="arCOG06473">
    <property type="taxonomic scope" value="Archaea"/>
</dbReference>
<dbReference type="Pfam" id="PF04021">
    <property type="entry name" value="Class_IIIsignal"/>
    <property type="match status" value="1"/>
</dbReference>
<keyword evidence="1" id="KW-0472">Membrane</keyword>
<dbReference type="Proteomes" id="UP000007490">
    <property type="component" value="Chromosome"/>
</dbReference>
<evidence type="ECO:0000313" key="2">
    <source>
        <dbReference type="EMBL" id="ADZ09394.1"/>
    </source>
</evidence>
<dbReference type="OrthoDB" id="71473at2157"/>
<protein>
    <recommendedName>
        <fullName evidence="4">Class III signal peptide-containing protein</fullName>
    </recommendedName>
</protein>
<dbReference type="STRING" id="877455.Metbo_1150"/>
<dbReference type="EMBL" id="CP002551">
    <property type="protein sequence ID" value="ADZ09394.1"/>
    <property type="molecule type" value="Genomic_DNA"/>
</dbReference>
<organism evidence="2 3">
    <name type="scientific">Methanobacterium lacus (strain AL-21)</name>
    <dbReference type="NCBI Taxonomy" id="877455"/>
    <lineage>
        <taxon>Archaea</taxon>
        <taxon>Methanobacteriati</taxon>
        <taxon>Methanobacteriota</taxon>
        <taxon>Methanomada group</taxon>
        <taxon>Methanobacteria</taxon>
        <taxon>Methanobacteriales</taxon>
        <taxon>Methanobacteriaceae</taxon>
        <taxon>Methanobacterium</taxon>
    </lineage>
</organism>
<gene>
    <name evidence="2" type="ordered locus">Metbo_1150</name>
</gene>
<dbReference type="AlphaFoldDB" id="F0T679"/>
<sequence length="137" mass="14285">MDQRGQISIEYVLLVSIVLIIVVVFGLIITDQSEQNNLASAVQLGASNATANLVFGSTSQSPVKVTNVAMTGTGQNISVVVHFSRPVTDQQSTIIASIVKSLNSSGFTNVTSTTSSVTVTTSATATGTHHIYNITLS</sequence>
<keyword evidence="3" id="KW-1185">Reference proteome</keyword>
<evidence type="ECO:0000313" key="3">
    <source>
        <dbReference type="Proteomes" id="UP000007490"/>
    </source>
</evidence>
<dbReference type="GeneID" id="10277600"/>
<dbReference type="HOGENOM" id="CLU_159733_0_0_2"/>
<evidence type="ECO:0008006" key="4">
    <source>
        <dbReference type="Google" id="ProtNLM"/>
    </source>
</evidence>
<reference evidence="2 3" key="2">
    <citation type="journal article" date="2014" name="Int. J. Syst. Evol. Microbiol.">
        <title>Methanobacterium paludis sp. nov. and a novel strain of Methanobacterium lacus isolated from northern peatlands.</title>
        <authorList>
            <person name="Cadillo-Quiroz H."/>
            <person name="Brauer S.L."/>
            <person name="Goodson N."/>
            <person name="Yavitt J.B."/>
            <person name="Zinder S.H."/>
        </authorList>
    </citation>
    <scope>NUCLEOTIDE SEQUENCE [LARGE SCALE GENOMIC DNA]</scope>
    <source>
        <strain evidence="2 3">AL-21</strain>
    </source>
</reference>
<accession>F0T679</accession>
<evidence type="ECO:0000256" key="1">
    <source>
        <dbReference type="SAM" id="Phobius"/>
    </source>
</evidence>